<protein>
    <submittedName>
        <fullName evidence="5">Long-chain-fatty-acid--CoA ligase</fullName>
    </submittedName>
</protein>
<dbReference type="CDD" id="cd04433">
    <property type="entry name" value="AFD_class_I"/>
    <property type="match status" value="1"/>
</dbReference>
<dbReference type="PATRIC" id="fig|1246626.3.peg.1600"/>
<sequence>MLIVDDQSYTGEDFNRFKQHLNDHPIWRKADRWRIAICPEDLGKWVMLLYYVKEKQASIVPIHPSTPVEAAKRIANEAGCFYLFYQSLESPLTLSQAELSSEGGLIQFSSGTTGKPKRIVRSWTSIDDELRAYREMWHSIDANTVIVACPITHSYGLISGVMAGIDQGKTVVVVTTQNPNYVLSKTKAYPQHVLYASPPLLYYIAKRTDQKLYGVMTSGTRLPDKWFKEIKEASTFVMQQYGCSEVGCISIATSISESNDLGKPLTHHHVKAGVVSAPAAVYVESTEGYCHTGDLGYFGKDGNLYFVERVDDVINVAGIHVLPHEVEQILLQHQDIEDAVVYKREDSFSGERVCAQIVGTGLDISALRGWCTSYLAPYQIPKEVYFVEKIEKGANGKVNRKQIGDVPV</sequence>
<evidence type="ECO:0000313" key="5">
    <source>
        <dbReference type="EMBL" id="AIC94190.1"/>
    </source>
</evidence>
<evidence type="ECO:0000259" key="4">
    <source>
        <dbReference type="Pfam" id="PF13193"/>
    </source>
</evidence>
<dbReference type="AlphaFoldDB" id="A0A060LWN1"/>
<dbReference type="EMBL" id="CP003923">
    <property type="protein sequence ID" value="AIC94190.1"/>
    <property type="molecule type" value="Genomic_DNA"/>
</dbReference>
<dbReference type="PANTHER" id="PTHR43201">
    <property type="entry name" value="ACYL-COA SYNTHETASE"/>
    <property type="match status" value="1"/>
</dbReference>
<dbReference type="STRING" id="1246626.BleG1_1612"/>
<dbReference type="Pfam" id="PF13193">
    <property type="entry name" value="AMP-binding_C"/>
    <property type="match status" value="1"/>
</dbReference>
<dbReference type="KEGG" id="ble:BleG1_1612"/>
<evidence type="ECO:0000256" key="1">
    <source>
        <dbReference type="ARBA" id="ARBA00006432"/>
    </source>
</evidence>
<comment type="similarity">
    <text evidence="1">Belongs to the ATP-dependent AMP-binding enzyme family.</text>
</comment>
<gene>
    <name evidence="5" type="ORF">BleG1_1612</name>
</gene>
<dbReference type="HOGENOM" id="CLU_670490_0_0_9"/>
<dbReference type="GO" id="GO:0006631">
    <property type="term" value="P:fatty acid metabolic process"/>
    <property type="evidence" value="ECO:0007669"/>
    <property type="project" value="TreeGrafter"/>
</dbReference>
<dbReference type="SUPFAM" id="SSF56801">
    <property type="entry name" value="Acetyl-CoA synthetase-like"/>
    <property type="match status" value="1"/>
</dbReference>
<keyword evidence="2 5" id="KW-0436">Ligase</keyword>
<name>A0A060LWN1_9BACI</name>
<dbReference type="RefSeq" id="WP_038479219.1">
    <property type="nucleotide sequence ID" value="NZ_CP003923.1"/>
</dbReference>
<dbReference type="Proteomes" id="UP000027142">
    <property type="component" value="Chromosome"/>
</dbReference>
<dbReference type="InterPro" id="IPR000873">
    <property type="entry name" value="AMP-dep_synth/lig_dom"/>
</dbReference>
<accession>A0A060LWN1</accession>
<dbReference type="PROSITE" id="PS00455">
    <property type="entry name" value="AMP_BINDING"/>
    <property type="match status" value="1"/>
</dbReference>
<proteinExistence type="inferred from homology"/>
<dbReference type="InterPro" id="IPR020845">
    <property type="entry name" value="AMP-binding_CS"/>
</dbReference>
<dbReference type="PANTHER" id="PTHR43201:SF5">
    <property type="entry name" value="MEDIUM-CHAIN ACYL-COA LIGASE ACSF2, MITOCHONDRIAL"/>
    <property type="match status" value="1"/>
</dbReference>
<evidence type="ECO:0000256" key="2">
    <source>
        <dbReference type="ARBA" id="ARBA00022598"/>
    </source>
</evidence>
<dbReference type="Gene3D" id="3.30.300.30">
    <property type="match status" value="1"/>
</dbReference>
<evidence type="ECO:0000259" key="3">
    <source>
        <dbReference type="Pfam" id="PF00501"/>
    </source>
</evidence>
<reference evidence="5 6" key="1">
    <citation type="journal article" date="2014" name="Gene">
        <title>A comparative genomic analysis of the alkalitolerant soil bacterium Bacillus lehensis G1.</title>
        <authorList>
            <person name="Noor Y.M."/>
            <person name="Samsulrizal N.H."/>
            <person name="Jema'on N.A."/>
            <person name="Low K.O."/>
            <person name="Ramli A.N."/>
            <person name="Alias N.I."/>
            <person name="Damis S.I."/>
            <person name="Fuzi S.F."/>
            <person name="Isa M.N."/>
            <person name="Murad A.M."/>
            <person name="Raih M.F."/>
            <person name="Bakar F.D."/>
            <person name="Najimudin N."/>
            <person name="Mahadi N.M."/>
            <person name="Illias R.M."/>
        </authorList>
    </citation>
    <scope>NUCLEOTIDE SEQUENCE [LARGE SCALE GENOMIC DNA]</scope>
    <source>
        <strain evidence="5 6">G1</strain>
    </source>
</reference>
<feature type="domain" description="AMP-dependent synthetase/ligase" evidence="3">
    <location>
        <begin position="106"/>
        <end position="270"/>
    </location>
</feature>
<dbReference type="InterPro" id="IPR025110">
    <property type="entry name" value="AMP-bd_C"/>
</dbReference>
<dbReference type="InterPro" id="IPR045851">
    <property type="entry name" value="AMP-bd_C_sf"/>
</dbReference>
<dbReference type="Gene3D" id="3.40.50.12780">
    <property type="entry name" value="N-terminal domain of ligase-like"/>
    <property type="match status" value="1"/>
</dbReference>
<organism evidence="5 6">
    <name type="scientific">Shouchella lehensis G1</name>
    <dbReference type="NCBI Taxonomy" id="1246626"/>
    <lineage>
        <taxon>Bacteria</taxon>
        <taxon>Bacillati</taxon>
        <taxon>Bacillota</taxon>
        <taxon>Bacilli</taxon>
        <taxon>Bacillales</taxon>
        <taxon>Bacillaceae</taxon>
        <taxon>Shouchella</taxon>
    </lineage>
</organism>
<keyword evidence="6" id="KW-1185">Reference proteome</keyword>
<dbReference type="InterPro" id="IPR042099">
    <property type="entry name" value="ANL_N_sf"/>
</dbReference>
<dbReference type="GO" id="GO:0031956">
    <property type="term" value="F:medium-chain fatty acid-CoA ligase activity"/>
    <property type="evidence" value="ECO:0007669"/>
    <property type="project" value="TreeGrafter"/>
</dbReference>
<dbReference type="eggNOG" id="COG0318">
    <property type="taxonomic scope" value="Bacteria"/>
</dbReference>
<evidence type="ECO:0000313" key="6">
    <source>
        <dbReference type="Proteomes" id="UP000027142"/>
    </source>
</evidence>
<dbReference type="Pfam" id="PF00501">
    <property type="entry name" value="AMP-binding"/>
    <property type="match status" value="1"/>
</dbReference>
<feature type="domain" description="AMP-binding enzyme C-terminal" evidence="4">
    <location>
        <begin position="325"/>
        <end position="397"/>
    </location>
</feature>
<dbReference type="OrthoDB" id="9803968at2"/>